<feature type="chain" id="PRO_5013110692" description="Cache domain-containing protein" evidence="1">
    <location>
        <begin position="24"/>
        <end position="171"/>
    </location>
</feature>
<evidence type="ECO:0000256" key="1">
    <source>
        <dbReference type="SAM" id="SignalP"/>
    </source>
</evidence>
<dbReference type="RefSeq" id="WP_073477860.1">
    <property type="nucleotide sequence ID" value="NZ_FQZU01000029.1"/>
</dbReference>
<gene>
    <name evidence="2" type="ORF">SAMN02745216_03821</name>
</gene>
<dbReference type="EMBL" id="FQZU01000029">
    <property type="protein sequence ID" value="SHK64383.1"/>
    <property type="molecule type" value="Genomic_DNA"/>
</dbReference>
<organism evidence="2 3">
    <name type="scientific">Desulfatibacillum alkenivorans DSM 16219</name>
    <dbReference type="NCBI Taxonomy" id="1121393"/>
    <lineage>
        <taxon>Bacteria</taxon>
        <taxon>Pseudomonadati</taxon>
        <taxon>Thermodesulfobacteriota</taxon>
        <taxon>Desulfobacteria</taxon>
        <taxon>Desulfobacterales</taxon>
        <taxon>Desulfatibacillaceae</taxon>
        <taxon>Desulfatibacillum</taxon>
    </lineage>
</organism>
<evidence type="ECO:0000313" key="2">
    <source>
        <dbReference type="EMBL" id="SHK64383.1"/>
    </source>
</evidence>
<evidence type="ECO:0000313" key="3">
    <source>
        <dbReference type="Proteomes" id="UP000183994"/>
    </source>
</evidence>
<dbReference type="AlphaFoldDB" id="A0A1M6U5C2"/>
<name>A0A1M6U5C2_9BACT</name>
<keyword evidence="1" id="KW-0732">Signal</keyword>
<dbReference type="Proteomes" id="UP000183994">
    <property type="component" value="Unassembled WGS sequence"/>
</dbReference>
<accession>A0A1M6U5C2</accession>
<dbReference type="STRING" id="1121393.SAMN02745216_03821"/>
<reference evidence="3" key="1">
    <citation type="submission" date="2016-11" db="EMBL/GenBank/DDBJ databases">
        <authorList>
            <person name="Varghese N."/>
            <person name="Submissions S."/>
        </authorList>
    </citation>
    <scope>NUCLEOTIDE SEQUENCE [LARGE SCALE GENOMIC DNA]</scope>
    <source>
        <strain evidence="3">DSM 16219</strain>
    </source>
</reference>
<proteinExistence type="predicted"/>
<evidence type="ECO:0008006" key="4">
    <source>
        <dbReference type="Google" id="ProtNLM"/>
    </source>
</evidence>
<keyword evidence="3" id="KW-1185">Reference proteome</keyword>
<protein>
    <recommendedName>
        <fullName evidence="4">Cache domain-containing protein</fullName>
    </recommendedName>
</protein>
<dbReference type="Gene3D" id="3.30.450.20">
    <property type="entry name" value="PAS domain"/>
    <property type="match status" value="1"/>
</dbReference>
<sequence>MKKLTVALLASLMIFSFGFSAWAQESATPQEVYDMVAKAAYLMGELGEEGLAAFNEPNGEFAWKDTYVIVTDCAQKKVAGHPVPQVRQMDASVIKCKKTGRPILTMSCEETEKDDVKTNGYWGEYWWNKPGTEEVARKVSFTLPVAGTPWIVSAGIWNEDISLDELNAATK</sequence>
<feature type="signal peptide" evidence="1">
    <location>
        <begin position="1"/>
        <end position="23"/>
    </location>
</feature>